<dbReference type="InterPro" id="IPR013762">
    <property type="entry name" value="Integrase-like_cat_sf"/>
</dbReference>
<evidence type="ECO:0000313" key="8">
    <source>
        <dbReference type="EMBL" id="ASB90505.1"/>
    </source>
</evidence>
<evidence type="ECO:0000256" key="4">
    <source>
        <dbReference type="PROSITE-ProRule" id="PRU01248"/>
    </source>
</evidence>
<dbReference type="PANTHER" id="PTHR30349">
    <property type="entry name" value="PHAGE INTEGRASE-RELATED"/>
    <property type="match status" value="1"/>
</dbReference>
<organism evidence="8 9">
    <name type="scientific">Bacillus sonorensis</name>
    <dbReference type="NCBI Taxonomy" id="119858"/>
    <lineage>
        <taxon>Bacteria</taxon>
        <taxon>Bacillati</taxon>
        <taxon>Bacillota</taxon>
        <taxon>Bacilli</taxon>
        <taxon>Bacillales</taxon>
        <taxon>Bacillaceae</taxon>
        <taxon>Bacillus</taxon>
    </lineage>
</organism>
<reference evidence="8 9" key="1">
    <citation type="submission" date="2017-06" db="EMBL/GenBank/DDBJ databases">
        <title>Genome sequence of Bacillus sonorensis strain SRCM101395.</title>
        <authorList>
            <person name="Cho S.H."/>
        </authorList>
    </citation>
    <scope>NUCLEOTIDE SEQUENCE [LARGE SCALE GENOMIC DNA]</scope>
    <source>
        <strain evidence="8 9">SRCM101395</strain>
    </source>
</reference>
<evidence type="ECO:0000313" key="9">
    <source>
        <dbReference type="Proteomes" id="UP000196877"/>
    </source>
</evidence>
<dbReference type="InterPro" id="IPR025269">
    <property type="entry name" value="SAM-like_dom"/>
</dbReference>
<evidence type="ECO:0000256" key="3">
    <source>
        <dbReference type="ARBA" id="ARBA00023172"/>
    </source>
</evidence>
<feature type="domain" description="Tyr recombinase" evidence="6">
    <location>
        <begin position="150"/>
        <end position="331"/>
    </location>
</feature>
<proteinExistence type="inferred from homology"/>
<dbReference type="InterPro" id="IPR002104">
    <property type="entry name" value="Integrase_catalytic"/>
</dbReference>
<dbReference type="PROSITE" id="PS51900">
    <property type="entry name" value="CB"/>
    <property type="match status" value="1"/>
</dbReference>
<evidence type="ECO:0000256" key="1">
    <source>
        <dbReference type="ARBA" id="ARBA00008857"/>
    </source>
</evidence>
<evidence type="ECO:0000259" key="6">
    <source>
        <dbReference type="PROSITE" id="PS51898"/>
    </source>
</evidence>
<feature type="region of interest" description="Disordered" evidence="5">
    <location>
        <begin position="326"/>
        <end position="352"/>
    </location>
</feature>
<keyword evidence="3" id="KW-0233">DNA recombination</keyword>
<dbReference type="Pfam" id="PF00589">
    <property type="entry name" value="Phage_integrase"/>
    <property type="match status" value="1"/>
</dbReference>
<dbReference type="PANTHER" id="PTHR30349:SF41">
    <property type="entry name" value="INTEGRASE_RECOMBINASE PROTEIN MJ0367-RELATED"/>
    <property type="match status" value="1"/>
</dbReference>
<dbReference type="Gene3D" id="1.10.443.10">
    <property type="entry name" value="Intergrase catalytic core"/>
    <property type="match status" value="1"/>
</dbReference>
<sequence>MHSENRKGKRVKSGRSTVKTLRKGTYDLECIFERLYDAKRAEDVVQETIDRYQRACEYLTLYAGTIGLDADIRHIDVDFARGFVSWLRTEKVKFDGHKFKLDKHKTKGLSARSVNDYIKTVRTFFRFAVKEGYTDENPFQDISLINAPENPVNILTPDEMRSLLKTMDQRSYVEFRDYVAVTCLIDSMMRVGEVLSIKEQNIDFGSKMLVLEGKDVKNRKGRFVPLEDDTLRLLRELIRENEDFDSDYVFLANYGEKMTTNNFRQRLNTYAERAGIKKRVHPHLIRHTGATMFLEDGGDIRHLQMILGHKDLRMVMRYTHLSKKALTEEHSKHSPLLQIKENSNKKRKTRRR</sequence>
<dbReference type="EMBL" id="CP021920">
    <property type="protein sequence ID" value="ASB90505.1"/>
    <property type="molecule type" value="Genomic_DNA"/>
</dbReference>
<evidence type="ECO:0000256" key="2">
    <source>
        <dbReference type="ARBA" id="ARBA00023125"/>
    </source>
</evidence>
<gene>
    <name evidence="8" type="ORF">S101395_04002</name>
</gene>
<dbReference type="InterPro" id="IPR044068">
    <property type="entry name" value="CB"/>
</dbReference>
<dbReference type="SUPFAM" id="SSF56349">
    <property type="entry name" value="DNA breaking-rejoining enzymes"/>
    <property type="match status" value="1"/>
</dbReference>
<dbReference type="Gene3D" id="1.10.150.130">
    <property type="match status" value="1"/>
</dbReference>
<keyword evidence="2 4" id="KW-0238">DNA-binding</keyword>
<feature type="domain" description="Core-binding (CB)" evidence="7">
    <location>
        <begin position="26"/>
        <end position="129"/>
    </location>
</feature>
<evidence type="ECO:0000259" key="7">
    <source>
        <dbReference type="PROSITE" id="PS51900"/>
    </source>
</evidence>
<name>A0ABN5AIE6_9BACI</name>
<dbReference type="Proteomes" id="UP000196877">
    <property type="component" value="Chromosome"/>
</dbReference>
<dbReference type="PROSITE" id="PS51898">
    <property type="entry name" value="TYR_RECOMBINASE"/>
    <property type="match status" value="1"/>
</dbReference>
<dbReference type="Pfam" id="PF13102">
    <property type="entry name" value="Phage_int_SAM_5"/>
    <property type="match status" value="1"/>
</dbReference>
<dbReference type="InterPro" id="IPR010998">
    <property type="entry name" value="Integrase_recombinase_N"/>
</dbReference>
<protein>
    <submittedName>
        <fullName evidence="8">Tyrosine recombinase XerC</fullName>
    </submittedName>
</protein>
<comment type="similarity">
    <text evidence="1">Belongs to the 'phage' integrase family.</text>
</comment>
<accession>A0ABN5AIE6</accession>
<dbReference type="InterPro" id="IPR050090">
    <property type="entry name" value="Tyrosine_recombinase_XerCD"/>
</dbReference>
<keyword evidence="9" id="KW-1185">Reference proteome</keyword>
<evidence type="ECO:0000256" key="5">
    <source>
        <dbReference type="SAM" id="MobiDB-lite"/>
    </source>
</evidence>
<dbReference type="InterPro" id="IPR011010">
    <property type="entry name" value="DNA_brk_join_enz"/>
</dbReference>